<dbReference type="EMBL" id="ADBS01000005">
    <property type="protein sequence ID" value="EEZ39069.1"/>
    <property type="molecule type" value="Genomic_DNA"/>
</dbReference>
<sequence length="68" mass="7740">MPAFKITYHHDGQVVFEETVFMKTLKTAKKSADCQSPQAVIEISIADLMDRELAERKQGQWADKKNAD</sequence>
<protein>
    <submittedName>
        <fullName evidence="1">Uncharacterized protein</fullName>
    </submittedName>
</protein>
<dbReference type="AlphaFoldDB" id="D0Z5E7"/>
<accession>D0Z5E7</accession>
<name>D0Z5E7_PHODD</name>
<dbReference type="RefSeq" id="WP_005307090.1">
    <property type="nucleotide sequence ID" value="NZ_ADBS01000005.1"/>
</dbReference>
<gene>
    <name evidence="1" type="ORF">VDA_000054</name>
</gene>
<reference evidence="1 2" key="1">
    <citation type="submission" date="2009-11" db="EMBL/GenBank/DDBJ databases">
        <authorList>
            <consortium name="Los Alamos National Laboratory (LANL)"/>
            <consortium name="National Microbial Pathogen Data Resource (NMPDR)"/>
            <person name="Munk A.C."/>
            <person name="Tapia R."/>
            <person name="Green L."/>
            <person name="Rogers Y."/>
            <person name="Detter J.C."/>
            <person name="Bruce D."/>
            <person name="Brettin T.S."/>
            <person name="Colwell R."/>
            <person name="Huq A."/>
            <person name="Grim C.J."/>
            <person name="Hasan N.A."/>
            <person name="Vonstein V."/>
            <person name="Bartels D."/>
        </authorList>
    </citation>
    <scope>NUCLEOTIDE SEQUENCE [LARGE SCALE GENOMIC DNA]</scope>
    <source>
        <strain evidence="1 2">CIP 102761</strain>
    </source>
</reference>
<keyword evidence="2" id="KW-1185">Reference proteome</keyword>
<dbReference type="Proteomes" id="UP000003579">
    <property type="component" value="Unassembled WGS sequence"/>
</dbReference>
<proteinExistence type="predicted"/>
<evidence type="ECO:0000313" key="2">
    <source>
        <dbReference type="Proteomes" id="UP000003579"/>
    </source>
</evidence>
<organism evidence="1 2">
    <name type="scientific">Photobacterium damselae subsp. damselae CIP 102761</name>
    <dbReference type="NCBI Taxonomy" id="675817"/>
    <lineage>
        <taxon>Bacteria</taxon>
        <taxon>Pseudomonadati</taxon>
        <taxon>Pseudomonadota</taxon>
        <taxon>Gammaproteobacteria</taxon>
        <taxon>Vibrionales</taxon>
        <taxon>Vibrionaceae</taxon>
        <taxon>Photobacterium</taxon>
    </lineage>
</organism>
<evidence type="ECO:0000313" key="1">
    <source>
        <dbReference type="EMBL" id="EEZ39069.1"/>
    </source>
</evidence>